<dbReference type="Pfam" id="PF19289">
    <property type="entry name" value="PmbA_TldD_3rd"/>
    <property type="match status" value="1"/>
</dbReference>
<dbReference type="Gene3D" id="3.30.2290.10">
    <property type="entry name" value="PmbA/TldD superfamily"/>
    <property type="match status" value="1"/>
</dbReference>
<dbReference type="RefSeq" id="WP_249324201.1">
    <property type="nucleotide sequence ID" value="NZ_JACRTK010000004.1"/>
</dbReference>
<dbReference type="AlphaFoldDB" id="A0A926F3Q7"/>
<dbReference type="InterPro" id="IPR047657">
    <property type="entry name" value="PmbA"/>
</dbReference>
<gene>
    <name evidence="5" type="ORF">H8689_09455</name>
</gene>
<dbReference type="InterPro" id="IPR045570">
    <property type="entry name" value="Metalloprtase-TldD/E_cen_dom"/>
</dbReference>
<evidence type="ECO:0000256" key="1">
    <source>
        <dbReference type="ARBA" id="ARBA00005836"/>
    </source>
</evidence>
<name>A0A926F3Q7_9FIRM</name>
<dbReference type="InterPro" id="IPR045569">
    <property type="entry name" value="Metalloprtase-TldD/E_C"/>
</dbReference>
<dbReference type="InterPro" id="IPR036059">
    <property type="entry name" value="TldD/PmbA_sf"/>
</dbReference>
<dbReference type="Pfam" id="PF19290">
    <property type="entry name" value="PmbA_TldD_2nd"/>
    <property type="match status" value="1"/>
</dbReference>
<dbReference type="EMBL" id="JACRTK010000004">
    <property type="protein sequence ID" value="MBC8591334.1"/>
    <property type="molecule type" value="Genomic_DNA"/>
</dbReference>
<keyword evidence="6" id="KW-1185">Reference proteome</keyword>
<dbReference type="GO" id="GO:0005829">
    <property type="term" value="C:cytosol"/>
    <property type="evidence" value="ECO:0007669"/>
    <property type="project" value="TreeGrafter"/>
</dbReference>
<dbReference type="PANTHER" id="PTHR43421:SF1">
    <property type="entry name" value="METALLOPROTEASE PMBA"/>
    <property type="match status" value="1"/>
</dbReference>
<proteinExistence type="inferred from homology"/>
<sequence length="446" mass="49441">MDYRDYLNNLLNKAKENMEDVEAFLIKDKEISMGVYKGQLDKYSIAESGGLSLRGIYNGKMGYSYTERIDDSSVDKLIQDTLENSKYIDDLDPETIFEGSDKYENINNFNETLGNVPVSEKIDFLKKLEKEALSLDNRVFAADACVYQEFEQERYIRNTKGIDLHDKVNGAISYISVVVKDGEDTKTGFSLRIIKNFSELDHKQMAKEAVENAISMLGAKSIKSDKYPVVFENKTFADLLSAFSSVFSADNVQKGLSGLKDKIGEEIGSPILNIVDDPFLKDGFGSRNFDDEGTKTSFKKLIDNGKLTSYLYNWKTANKEGVQSTGNASRSYKGQISISPTNLYIEKGDKSFEELVNSISKGLYINNLEGLHSGLNPVSGDFSLSASGYGIEDGKISRAVNLITIAGNLYELLKDIEAIGNDLEFGIYGYIGSPSIKVKSLSISGE</sequence>
<reference evidence="5 6" key="1">
    <citation type="submission" date="2020-08" db="EMBL/GenBank/DDBJ databases">
        <title>Genome public.</title>
        <authorList>
            <person name="Liu C."/>
            <person name="Sun Q."/>
        </authorList>
    </citation>
    <scope>NUCLEOTIDE SEQUENCE [LARGE SCALE GENOMIC DNA]</scope>
    <source>
        <strain evidence="5 6">NSJ-26</strain>
    </source>
</reference>
<feature type="domain" description="Metalloprotease TldD/E C-terminal" evidence="3">
    <location>
        <begin position="225"/>
        <end position="445"/>
    </location>
</feature>
<evidence type="ECO:0000313" key="6">
    <source>
        <dbReference type="Proteomes" id="UP000601522"/>
    </source>
</evidence>
<comment type="caution">
    <text evidence="5">The sequence shown here is derived from an EMBL/GenBank/DDBJ whole genome shotgun (WGS) entry which is preliminary data.</text>
</comment>
<feature type="domain" description="Metalloprotease TldD/E N-terminal" evidence="2">
    <location>
        <begin position="21"/>
        <end position="84"/>
    </location>
</feature>
<evidence type="ECO:0000259" key="3">
    <source>
        <dbReference type="Pfam" id="PF19289"/>
    </source>
</evidence>
<dbReference type="InterPro" id="IPR035068">
    <property type="entry name" value="TldD/PmbA_N"/>
</dbReference>
<dbReference type="PANTHER" id="PTHR43421">
    <property type="entry name" value="METALLOPROTEASE PMBA"/>
    <property type="match status" value="1"/>
</dbReference>
<accession>A0A926F3Q7</accession>
<dbReference type="GO" id="GO:0008237">
    <property type="term" value="F:metallopeptidase activity"/>
    <property type="evidence" value="ECO:0007669"/>
    <property type="project" value="InterPro"/>
</dbReference>
<dbReference type="SUPFAM" id="SSF111283">
    <property type="entry name" value="Putative modulator of DNA gyrase, PmbA/TldD"/>
    <property type="match status" value="1"/>
</dbReference>
<dbReference type="InterPro" id="IPR002510">
    <property type="entry name" value="Metalloprtase-TldD/E_N"/>
</dbReference>
<dbReference type="Pfam" id="PF01523">
    <property type="entry name" value="PmbA_TldD_1st"/>
    <property type="match status" value="1"/>
</dbReference>
<dbReference type="GO" id="GO:0006508">
    <property type="term" value="P:proteolysis"/>
    <property type="evidence" value="ECO:0007669"/>
    <property type="project" value="InterPro"/>
</dbReference>
<comment type="similarity">
    <text evidence="1">Belongs to the peptidase U62 family.</text>
</comment>
<evidence type="ECO:0000313" key="5">
    <source>
        <dbReference type="EMBL" id="MBC8591334.1"/>
    </source>
</evidence>
<protein>
    <submittedName>
        <fullName evidence="5">TldD/PmbA family protein</fullName>
    </submittedName>
</protein>
<dbReference type="Proteomes" id="UP000601522">
    <property type="component" value="Unassembled WGS sequence"/>
</dbReference>
<evidence type="ECO:0000259" key="4">
    <source>
        <dbReference type="Pfam" id="PF19290"/>
    </source>
</evidence>
<feature type="domain" description="Metalloprotease TldD/E central" evidence="4">
    <location>
        <begin position="113"/>
        <end position="217"/>
    </location>
</feature>
<evidence type="ECO:0000259" key="2">
    <source>
        <dbReference type="Pfam" id="PF01523"/>
    </source>
</evidence>
<organism evidence="5 6">
    <name type="scientific">Wansuia hejianensis</name>
    <dbReference type="NCBI Taxonomy" id="2763667"/>
    <lineage>
        <taxon>Bacteria</taxon>
        <taxon>Bacillati</taxon>
        <taxon>Bacillota</taxon>
        <taxon>Clostridia</taxon>
        <taxon>Lachnospirales</taxon>
        <taxon>Lachnospiraceae</taxon>
        <taxon>Wansuia</taxon>
    </lineage>
</organism>